<evidence type="ECO:0000313" key="5">
    <source>
        <dbReference type="Proteomes" id="UP000291933"/>
    </source>
</evidence>
<proteinExistence type="predicted"/>
<accession>A0A4Q9KHL0</accession>
<feature type="domain" description="Integrase catalytic" evidence="3">
    <location>
        <begin position="171"/>
        <end position="337"/>
    </location>
</feature>
<keyword evidence="5" id="KW-1185">Reference proteome</keyword>
<dbReference type="PANTHER" id="PTHR46889:SF4">
    <property type="entry name" value="TRANSPOSASE INSO FOR INSERTION SEQUENCE ELEMENT IS911B-RELATED"/>
    <property type="match status" value="1"/>
</dbReference>
<dbReference type="Pfam" id="PF00665">
    <property type="entry name" value="rve"/>
    <property type="match status" value="1"/>
</dbReference>
<comment type="function">
    <text evidence="1">Involved in the transposition of the insertion sequence.</text>
</comment>
<dbReference type="InterPro" id="IPR012337">
    <property type="entry name" value="RNaseH-like_sf"/>
</dbReference>
<dbReference type="SUPFAM" id="SSF53098">
    <property type="entry name" value="Ribonuclease H-like"/>
    <property type="match status" value="1"/>
</dbReference>
<organism evidence="4 5">
    <name type="scientific">Propioniciclava tarda</name>
    <dbReference type="NCBI Taxonomy" id="433330"/>
    <lineage>
        <taxon>Bacteria</taxon>
        <taxon>Bacillati</taxon>
        <taxon>Actinomycetota</taxon>
        <taxon>Actinomycetes</taxon>
        <taxon>Propionibacteriales</taxon>
        <taxon>Propionibacteriaceae</taxon>
        <taxon>Propioniciclava</taxon>
    </lineage>
</organism>
<reference evidence="4 5" key="1">
    <citation type="submission" date="2019-01" db="EMBL/GenBank/DDBJ databases">
        <title>Lactibacter flavus gen. nov., sp. nov., a novel bacterium of the family Propionibacteriaceae isolated from raw milk and dairy products.</title>
        <authorList>
            <person name="Huptas C."/>
            <person name="Wenning M."/>
            <person name="Breitenwieser F."/>
            <person name="Doll E."/>
            <person name="Von Neubeck M."/>
            <person name="Busse H.-J."/>
            <person name="Scherer S."/>
        </authorList>
    </citation>
    <scope>NUCLEOTIDE SEQUENCE [LARGE SCALE GENOMIC DNA]</scope>
    <source>
        <strain evidence="4 5">DSM 22130</strain>
    </source>
</reference>
<evidence type="ECO:0000259" key="3">
    <source>
        <dbReference type="PROSITE" id="PS50994"/>
    </source>
</evidence>
<comment type="caution">
    <text evidence="4">The sequence shown here is derived from an EMBL/GenBank/DDBJ whole genome shotgun (WGS) entry which is preliminary data.</text>
</comment>
<evidence type="ECO:0000256" key="1">
    <source>
        <dbReference type="ARBA" id="ARBA00002286"/>
    </source>
</evidence>
<dbReference type="OrthoDB" id="4281720at2"/>
<dbReference type="InterPro" id="IPR001584">
    <property type="entry name" value="Integrase_cat-core"/>
</dbReference>
<feature type="region of interest" description="Disordered" evidence="2">
    <location>
        <begin position="1"/>
        <end position="52"/>
    </location>
</feature>
<dbReference type="NCBIfam" id="NF033516">
    <property type="entry name" value="transpos_IS3"/>
    <property type="match status" value="1"/>
</dbReference>
<sequence>MGPAGAGPDRRATGDSVGRQRASRVGTAAAGEHRAAVGQRVPGKSRSLLRSEEHSRQECFEVIDAEKANYTISRMCRLLKVDRRRYYEWARRRAAGPTRAEQRRAELTGKIVEFHKASDGTYGAPRILHDLRDAGETMSVKTVAKCMRQAEIAGISPRTWHPPTTVPGPNPDPAPDLVKRKFDQGRRDVAWFSDITYLATGEGWAYLCTVRDGHTRRVLGRTVADHLRADLVEDALRQAVALRGHLPGKVIFHADRGCQYTSQQIADLAGELDLLRSMGRTGVCWDNAAAESFWSTFKNEYYHRHVFPTIDAARRGAYTWIDAWYCLASGIVSHFGV</sequence>
<name>A0A4Q9KHL0_PROTD</name>
<dbReference type="Gene3D" id="3.30.420.10">
    <property type="entry name" value="Ribonuclease H-like superfamily/Ribonuclease H"/>
    <property type="match status" value="1"/>
</dbReference>
<dbReference type="InterPro" id="IPR048020">
    <property type="entry name" value="Transpos_IS3"/>
</dbReference>
<gene>
    <name evidence="4" type="ORF">ET996_13880</name>
</gene>
<protein>
    <submittedName>
        <fullName evidence="4">IS3 family transposase</fullName>
    </submittedName>
</protein>
<dbReference type="InterPro" id="IPR025948">
    <property type="entry name" value="HTH-like_dom"/>
</dbReference>
<dbReference type="AlphaFoldDB" id="A0A4Q9KHL0"/>
<dbReference type="Proteomes" id="UP000291933">
    <property type="component" value="Unassembled WGS sequence"/>
</dbReference>
<dbReference type="PROSITE" id="PS50994">
    <property type="entry name" value="INTEGRASE"/>
    <property type="match status" value="1"/>
</dbReference>
<dbReference type="PANTHER" id="PTHR46889">
    <property type="entry name" value="TRANSPOSASE INSF FOR INSERTION SEQUENCE IS3B-RELATED"/>
    <property type="match status" value="1"/>
</dbReference>
<dbReference type="GO" id="GO:0015074">
    <property type="term" value="P:DNA integration"/>
    <property type="evidence" value="ECO:0007669"/>
    <property type="project" value="InterPro"/>
</dbReference>
<dbReference type="EMBL" id="SDMR01000026">
    <property type="protein sequence ID" value="TBT91467.1"/>
    <property type="molecule type" value="Genomic_DNA"/>
</dbReference>
<evidence type="ECO:0000313" key="4">
    <source>
        <dbReference type="EMBL" id="TBT91467.1"/>
    </source>
</evidence>
<dbReference type="Pfam" id="PF13276">
    <property type="entry name" value="HTH_21"/>
    <property type="match status" value="1"/>
</dbReference>
<dbReference type="InterPro" id="IPR036397">
    <property type="entry name" value="RNaseH_sf"/>
</dbReference>
<dbReference type="GO" id="GO:0003676">
    <property type="term" value="F:nucleic acid binding"/>
    <property type="evidence" value="ECO:0007669"/>
    <property type="project" value="InterPro"/>
</dbReference>
<dbReference type="InterPro" id="IPR050900">
    <property type="entry name" value="Transposase_IS3/IS150/IS904"/>
</dbReference>
<evidence type="ECO:0000256" key="2">
    <source>
        <dbReference type="SAM" id="MobiDB-lite"/>
    </source>
</evidence>